<name>A0ACB0KBE1_TRIPR</name>
<protein>
    <submittedName>
        <fullName evidence="1">Uncharacterized protein</fullName>
    </submittedName>
</protein>
<evidence type="ECO:0000313" key="2">
    <source>
        <dbReference type="Proteomes" id="UP001177021"/>
    </source>
</evidence>
<keyword evidence="2" id="KW-1185">Reference proteome</keyword>
<dbReference type="Proteomes" id="UP001177021">
    <property type="component" value="Unassembled WGS sequence"/>
</dbReference>
<gene>
    <name evidence="1" type="ORF">MILVUS5_LOCUS21753</name>
</gene>
<organism evidence="1 2">
    <name type="scientific">Trifolium pratense</name>
    <name type="common">Red clover</name>
    <dbReference type="NCBI Taxonomy" id="57577"/>
    <lineage>
        <taxon>Eukaryota</taxon>
        <taxon>Viridiplantae</taxon>
        <taxon>Streptophyta</taxon>
        <taxon>Embryophyta</taxon>
        <taxon>Tracheophyta</taxon>
        <taxon>Spermatophyta</taxon>
        <taxon>Magnoliopsida</taxon>
        <taxon>eudicotyledons</taxon>
        <taxon>Gunneridae</taxon>
        <taxon>Pentapetalae</taxon>
        <taxon>rosids</taxon>
        <taxon>fabids</taxon>
        <taxon>Fabales</taxon>
        <taxon>Fabaceae</taxon>
        <taxon>Papilionoideae</taxon>
        <taxon>50 kb inversion clade</taxon>
        <taxon>NPAAA clade</taxon>
        <taxon>Hologalegina</taxon>
        <taxon>IRL clade</taxon>
        <taxon>Trifolieae</taxon>
        <taxon>Trifolium</taxon>
    </lineage>
</organism>
<accession>A0ACB0KBE1</accession>
<evidence type="ECO:0000313" key="1">
    <source>
        <dbReference type="EMBL" id="CAJ2654649.1"/>
    </source>
</evidence>
<comment type="caution">
    <text evidence="1">The sequence shown here is derived from an EMBL/GenBank/DDBJ whole genome shotgun (WGS) entry which is preliminary data.</text>
</comment>
<dbReference type="EMBL" id="CASHSV030000206">
    <property type="protein sequence ID" value="CAJ2654649.1"/>
    <property type="molecule type" value="Genomic_DNA"/>
</dbReference>
<sequence>MEFAKFLKSFTILLFIGCTLVHGSTPKHYIIYMGDHSHPNSESVIRANHEILASVTGSLSDAKATALHHYSKSFRGFSAMITPEQANKLSEYDSVVSVFESKMNMLHTTHSWDFLRLDSVYKGNHIGLDSTSNVIVGVIDSGVWPESESFNDYGLGPVPEKFKGECVTGDNFTLANCNKKIIGARFYSKGIEAENGPLKDVNKIFFRSARDSDGHGTHTASTIAGSIVSNASLFGIAKGTARGGAPSARLAIYKACWFGLCSDADVLSAMDDAIHDGVDILSLSLGPFPPQPIYFENAISVGAFHAFQKGILVSASAGNSVFPRTATNVAPWILTVAASTVDREFSSNIYLGNSKILKGLSLNPIKMEGYHGLIYGSAAAASGVSATNASFCKNNTLDPNLINGKIVICTIEKFTDKRGEKAIIVRQGGGVGMILIDHNAKEVGFQFVIPSTLIGQDAVEVLQAYINTDKNPIAKIYPTVTVVGTKPAPEAAAFSSMGPNIITPDIIKPDITGPGVNILAAWSPVATEDTVEQKSVNYNIISGTSMSCPHISAVAAIIKSYNPSWTPAAIMSAIMTTATVLDNTNHLIGRDPNGTQTTPFDYGSGHINPLASLNPGLIYDFSSQDALNFLCSNGASPSQLKNITGELTQCQKYPTPSYNFNYPSIGVSNLNGSLSVYRTVTYYGQEPAVYVASVENPSGVNVTVTPVVLKFWKIGEKLTFRIDITPFVKSNGNFVFGALTWKNGRQRVRSPIGVNVVSI</sequence>
<proteinExistence type="predicted"/>
<reference evidence="1" key="1">
    <citation type="submission" date="2023-10" db="EMBL/GenBank/DDBJ databases">
        <authorList>
            <person name="Rodriguez Cubillos JULIANA M."/>
            <person name="De Vega J."/>
        </authorList>
    </citation>
    <scope>NUCLEOTIDE SEQUENCE</scope>
</reference>